<reference evidence="1 2" key="1">
    <citation type="journal article" date="2024" name="J Genomics">
        <title>Draft genome sequencing and assembly of Favolaschia claudopus CIRM-BRFM 2984 isolated from oak limbs.</title>
        <authorList>
            <person name="Navarro D."/>
            <person name="Drula E."/>
            <person name="Chaduli D."/>
            <person name="Cazenave R."/>
            <person name="Ahrendt S."/>
            <person name="Wang J."/>
            <person name="Lipzen A."/>
            <person name="Daum C."/>
            <person name="Barry K."/>
            <person name="Grigoriev I.V."/>
            <person name="Favel A."/>
            <person name="Rosso M.N."/>
            <person name="Martin F."/>
        </authorList>
    </citation>
    <scope>NUCLEOTIDE SEQUENCE [LARGE SCALE GENOMIC DNA]</scope>
    <source>
        <strain evidence="1 2">CIRM-BRFM 2984</strain>
    </source>
</reference>
<evidence type="ECO:0008006" key="3">
    <source>
        <dbReference type="Google" id="ProtNLM"/>
    </source>
</evidence>
<proteinExistence type="predicted"/>
<gene>
    <name evidence="1" type="ORF">R3P38DRAFT_1512601</name>
</gene>
<evidence type="ECO:0000313" key="2">
    <source>
        <dbReference type="Proteomes" id="UP001362999"/>
    </source>
</evidence>
<evidence type="ECO:0000313" key="1">
    <source>
        <dbReference type="EMBL" id="KAK7013329.1"/>
    </source>
</evidence>
<keyword evidence="2" id="KW-1185">Reference proteome</keyword>
<comment type="caution">
    <text evidence="1">The sequence shown here is derived from an EMBL/GenBank/DDBJ whole genome shotgun (WGS) entry which is preliminary data.</text>
</comment>
<dbReference type="EMBL" id="JAWWNJ010000060">
    <property type="protein sequence ID" value="KAK7013329.1"/>
    <property type="molecule type" value="Genomic_DNA"/>
</dbReference>
<accession>A0AAW0AKG3</accession>
<dbReference type="AlphaFoldDB" id="A0AAW0AKG3"/>
<dbReference type="Proteomes" id="UP001362999">
    <property type="component" value="Unassembled WGS sequence"/>
</dbReference>
<name>A0AAW0AKG3_9AGAR</name>
<sequence length="122" mass="13662">MSWAWRLSHARCVRVCAACVARSNSIRYGGRRMDGWMERKESCQVGVANSLHHQLTFLRPSRIRRDAVSLVWLMEDDAVAASARSEGTFDHAGPHFRISLALSSSQQLRVCGFDVFSSLAHA</sequence>
<organism evidence="1 2">
    <name type="scientific">Favolaschia claudopus</name>
    <dbReference type="NCBI Taxonomy" id="2862362"/>
    <lineage>
        <taxon>Eukaryota</taxon>
        <taxon>Fungi</taxon>
        <taxon>Dikarya</taxon>
        <taxon>Basidiomycota</taxon>
        <taxon>Agaricomycotina</taxon>
        <taxon>Agaricomycetes</taxon>
        <taxon>Agaricomycetidae</taxon>
        <taxon>Agaricales</taxon>
        <taxon>Marasmiineae</taxon>
        <taxon>Mycenaceae</taxon>
        <taxon>Favolaschia</taxon>
    </lineage>
</organism>
<protein>
    <recommendedName>
        <fullName evidence="3">Secreted protein</fullName>
    </recommendedName>
</protein>